<dbReference type="Proteomes" id="UP000039865">
    <property type="component" value="Unassembled WGS sequence"/>
</dbReference>
<sequence length="1082" mass="124566">MESKKIEPIMASLNTLNRETNNEGPRDIKTTNQVKHYTMNTDDLSIKSPLETISSTFKQDEATHNFIFRTSCKSLNRYEKFRRNQKVAMTNHSNDVQFENSLFKDRPRFLSQNASSIKNSTTVLNQTFSIAKTNGFKEFRITNDLKEIQKWLDNKEMYMEDLKKEIHSDGAKQQDQERYLVQYYSMFHSAFKEILKLIPEKNLEMTTVLKRIQNGFKDCFQQFQQKIRSIHQQSQEQVQKIRDDYAQLMQQFEEFQSKNDLNKYFTKNLDASTRATVIKDIQELFQNDWSVQLDKSLLEVYRFSESTRHLTDINHDYEQTIKERLNFYMHQNDKEQEQQNAPIPVTTFRQQLDSKLNSNYNFAVQTTAKKILSRLMAIYKKQSNETSCQTMTFDEIKQQFEVQISQLQKIVDEKEDEREKIIHEIERARQKLDELHKERKKMTQELHDLAQSLDNQKEQQKSLTSENMELRQQLKQSFKKLNKVEESDKVNTVKVKQLTEENIEFKKQVHKLTKRLKKIAKASPSIMIDSDQEGEGSQKVSKFNMNGQSSSNINKINSSINQSSRGNLDDSLDFRGRDSPMKSRRDGGSSNASPQGTELGRRITQYDVNQRQNSIQKDASSPSQSVQKFADGVTLDQRQRPVGVGGEDRSVNNSTLEQLTKKRGDEMDQVNLLNQKGGKNNQTQSTGQGSVNLPGINKSSPVKGSPNKKSSGQQRDRNNNSSYEDEDSGEEVGGVGVSIKKGGKGKAASQERSGQISKSKGADASSGPNRKSGGSETRKTVVPQGFINRTGTKRGSQGQALDNDNEDINNVKSNGNVFSGDNLHEIAEEESMQGTQYLTFNNAQSKMSKYGPNKVTGGSIYSSPRERGQQDQHVQTLIRGNMLEDFIVNEEELINNLPTGIQNQRTWNEACQTESFEYVDYMSGLFYNELRLQLQEEISQHQYDMVKILLEKSKYVIEKIRFKAQNNQIKFQPLFDEKAPDYQLSKQELTARKEIQLSKHFIMNANQVQQTEPDQIQKSISKKFGSNMYFKKHRWGKNIGGINDEMELVSEEVRREKFDIDRQALRVIHKFAVGGGSQQQQQ</sequence>
<organism evidence="3 4">
    <name type="scientific">Stylonychia lemnae</name>
    <name type="common">Ciliate</name>
    <dbReference type="NCBI Taxonomy" id="5949"/>
    <lineage>
        <taxon>Eukaryota</taxon>
        <taxon>Sar</taxon>
        <taxon>Alveolata</taxon>
        <taxon>Ciliophora</taxon>
        <taxon>Intramacronucleata</taxon>
        <taxon>Spirotrichea</taxon>
        <taxon>Stichotrichia</taxon>
        <taxon>Sporadotrichida</taxon>
        <taxon>Oxytrichidae</taxon>
        <taxon>Stylonychinae</taxon>
        <taxon>Stylonychia</taxon>
    </lineage>
</organism>
<dbReference type="InParanoid" id="A0A078BBQ6"/>
<evidence type="ECO:0000256" key="1">
    <source>
        <dbReference type="SAM" id="Coils"/>
    </source>
</evidence>
<evidence type="ECO:0000313" key="3">
    <source>
        <dbReference type="EMBL" id="CDW91013.1"/>
    </source>
</evidence>
<feature type="compositionally biased region" description="Polar residues" evidence="2">
    <location>
        <begin position="606"/>
        <end position="627"/>
    </location>
</feature>
<gene>
    <name evidence="3" type="primary">Contig13501.g673</name>
    <name evidence="3" type="ORF">STYLEM_20161</name>
</gene>
<keyword evidence="1" id="KW-0175">Coiled coil</keyword>
<feature type="compositionally biased region" description="Low complexity" evidence="2">
    <location>
        <begin position="548"/>
        <end position="564"/>
    </location>
</feature>
<evidence type="ECO:0000313" key="4">
    <source>
        <dbReference type="Proteomes" id="UP000039865"/>
    </source>
</evidence>
<protein>
    <submittedName>
        <fullName evidence="3">Uncharacterized protein</fullName>
    </submittedName>
</protein>
<feature type="compositionally biased region" description="Basic and acidic residues" evidence="2">
    <location>
        <begin position="572"/>
        <end position="587"/>
    </location>
</feature>
<feature type="compositionally biased region" description="Polar residues" evidence="2">
    <location>
        <begin position="766"/>
        <end position="775"/>
    </location>
</feature>
<feature type="region of interest" description="Disordered" evidence="2">
    <location>
        <begin position="527"/>
        <end position="810"/>
    </location>
</feature>
<dbReference type="EMBL" id="CCKQ01019008">
    <property type="protein sequence ID" value="CDW91013.1"/>
    <property type="molecule type" value="Genomic_DNA"/>
</dbReference>
<feature type="coiled-coil region" evidence="1">
    <location>
        <begin position="231"/>
        <end position="258"/>
    </location>
</feature>
<feature type="coiled-coil region" evidence="1">
    <location>
        <begin position="397"/>
        <end position="515"/>
    </location>
</feature>
<dbReference type="AlphaFoldDB" id="A0A078BBQ6"/>
<feature type="compositionally biased region" description="Polar residues" evidence="2">
    <location>
        <begin position="538"/>
        <end position="547"/>
    </location>
</feature>
<reference evidence="3 4" key="1">
    <citation type="submission" date="2014-06" db="EMBL/GenBank/DDBJ databases">
        <authorList>
            <person name="Swart Estienne"/>
        </authorList>
    </citation>
    <scope>NUCLEOTIDE SEQUENCE [LARGE SCALE GENOMIC DNA]</scope>
    <source>
        <strain evidence="3 4">130c</strain>
    </source>
</reference>
<feature type="compositionally biased region" description="Polar residues" evidence="2">
    <location>
        <begin position="671"/>
        <end position="713"/>
    </location>
</feature>
<name>A0A078BBQ6_STYLE</name>
<evidence type="ECO:0000256" key="2">
    <source>
        <dbReference type="SAM" id="MobiDB-lite"/>
    </source>
</evidence>
<proteinExistence type="predicted"/>
<keyword evidence="4" id="KW-1185">Reference proteome</keyword>
<accession>A0A078BBQ6</accession>
<feature type="compositionally biased region" description="Polar residues" evidence="2">
    <location>
        <begin position="787"/>
        <end position="810"/>
    </location>
</feature>